<dbReference type="SUPFAM" id="SSF55166">
    <property type="entry name" value="Hedgehog/DD-peptidase"/>
    <property type="match status" value="1"/>
</dbReference>
<accession>A0A1C0Y533</accession>
<dbReference type="Gene3D" id="3.30.1380.10">
    <property type="match status" value="1"/>
</dbReference>
<dbReference type="STRING" id="33978.A6M13_07590"/>
<name>A0A1C0Y533_9BACL</name>
<dbReference type="InterPro" id="IPR009045">
    <property type="entry name" value="Zn_M74/Hedgehog-like"/>
</dbReference>
<evidence type="ECO:0000313" key="1">
    <source>
        <dbReference type="EMBL" id="OCS82288.1"/>
    </source>
</evidence>
<sequence length="239" mass="27429">MTFIMKYDKRNRDNLDKLADNTKLKAYKWYQYCIDNEIPVLIYETIRTKEQQRLNVQAGKSKTMNSWHLTGQALDWVLVDTKGNTLWNAYKTKQGLQAITCAEVLGFTSGHRWGWDSPHLQYDKIAYGKDTFGKLNITQPKAKPDVSYKLGYDIVTDAKAHRIQSGKYPTLQDMEKSMDKAKQDGYIGYAEADKANSEANGYRWISGNYKEDKEKAVQQATKMLEDGYLSYATIKGTLT</sequence>
<dbReference type="RefSeq" id="WP_066548653.1">
    <property type="nucleotide sequence ID" value="NZ_MASJ01000042.1"/>
</dbReference>
<dbReference type="AlphaFoldDB" id="A0A1C0Y533"/>
<dbReference type="Proteomes" id="UP000093199">
    <property type="component" value="Unassembled WGS sequence"/>
</dbReference>
<dbReference type="OrthoDB" id="333278at2"/>
<evidence type="ECO:0000313" key="2">
    <source>
        <dbReference type="Proteomes" id="UP000093199"/>
    </source>
</evidence>
<dbReference type="EMBL" id="MASJ01000042">
    <property type="protein sequence ID" value="OCS82288.1"/>
    <property type="molecule type" value="Genomic_DNA"/>
</dbReference>
<comment type="caution">
    <text evidence="1">The sequence shown here is derived from an EMBL/GenBank/DDBJ whole genome shotgun (WGS) entry which is preliminary data.</text>
</comment>
<proteinExistence type="predicted"/>
<keyword evidence="2" id="KW-1185">Reference proteome</keyword>
<organism evidence="1 2">
    <name type="scientific">Caryophanon tenue</name>
    <dbReference type="NCBI Taxonomy" id="33978"/>
    <lineage>
        <taxon>Bacteria</taxon>
        <taxon>Bacillati</taxon>
        <taxon>Bacillota</taxon>
        <taxon>Bacilli</taxon>
        <taxon>Bacillales</taxon>
        <taxon>Caryophanaceae</taxon>
        <taxon>Caryophanon</taxon>
    </lineage>
</organism>
<reference evidence="1 2" key="1">
    <citation type="submission" date="2016-07" db="EMBL/GenBank/DDBJ databases">
        <title>Caryophanon tenue genome sequencing.</title>
        <authorList>
            <person name="Verma A."/>
            <person name="Pal Y."/>
            <person name="Krishnamurthi S."/>
        </authorList>
    </citation>
    <scope>NUCLEOTIDE SEQUENCE [LARGE SCALE GENOMIC DNA]</scope>
    <source>
        <strain evidence="1 2">DSM 14152</strain>
    </source>
</reference>
<gene>
    <name evidence="1" type="ORF">A6M13_07590</name>
</gene>
<protein>
    <submittedName>
        <fullName evidence="1">Uncharacterized protein</fullName>
    </submittedName>
</protein>